<dbReference type="GeneID" id="63854767"/>
<name>A0A9P4GSR4_9PLEO</name>
<dbReference type="Proteomes" id="UP000800039">
    <property type="component" value="Unassembled WGS sequence"/>
</dbReference>
<evidence type="ECO:0000313" key="1">
    <source>
        <dbReference type="EMBL" id="KAF1850376.1"/>
    </source>
</evidence>
<accession>A0A9P4GSR4</accession>
<dbReference type="AlphaFoldDB" id="A0A9P4GSR4"/>
<reference evidence="1" key="1">
    <citation type="submission" date="2020-01" db="EMBL/GenBank/DDBJ databases">
        <authorList>
            <consortium name="DOE Joint Genome Institute"/>
            <person name="Haridas S."/>
            <person name="Albert R."/>
            <person name="Binder M."/>
            <person name="Bloem J."/>
            <person name="Labutti K."/>
            <person name="Salamov A."/>
            <person name="Andreopoulos B."/>
            <person name="Baker S.E."/>
            <person name="Barry K."/>
            <person name="Bills G."/>
            <person name="Bluhm B.H."/>
            <person name="Cannon C."/>
            <person name="Castanera R."/>
            <person name="Culley D.E."/>
            <person name="Daum C."/>
            <person name="Ezra D."/>
            <person name="Gonzalez J.B."/>
            <person name="Henrissat B."/>
            <person name="Kuo A."/>
            <person name="Liang C."/>
            <person name="Lipzen A."/>
            <person name="Lutzoni F."/>
            <person name="Magnuson J."/>
            <person name="Mondo S."/>
            <person name="Nolan M."/>
            <person name="Ohm R."/>
            <person name="Pangilinan J."/>
            <person name="Park H.-J."/>
            <person name="Ramirez L."/>
            <person name="Alfaro M."/>
            <person name="Sun H."/>
            <person name="Tritt A."/>
            <person name="Yoshinaga Y."/>
            <person name="Zwiers L.-H."/>
            <person name="Turgeon B.G."/>
            <person name="Goodwin S.B."/>
            <person name="Spatafora J.W."/>
            <person name="Crous P.W."/>
            <person name="Grigoriev I.V."/>
        </authorList>
    </citation>
    <scope>NUCLEOTIDE SEQUENCE</scope>
    <source>
        <strain evidence="1">CBS 394.84</strain>
    </source>
</reference>
<comment type="caution">
    <text evidence="1">The sequence shown here is derived from an EMBL/GenBank/DDBJ whole genome shotgun (WGS) entry which is preliminary data.</text>
</comment>
<keyword evidence="2" id="KW-1185">Reference proteome</keyword>
<dbReference type="RefSeq" id="XP_040792939.1">
    <property type="nucleotide sequence ID" value="XM_040937517.1"/>
</dbReference>
<protein>
    <submittedName>
        <fullName evidence="1">Uncharacterized protein</fullName>
    </submittedName>
</protein>
<sequence length="285" mass="32658">MVNSQAEGLLLEDIIDDDSHQGVDSKPIIPTDPTQTRNAHKVGKARKTSFFDLPREIRDSIYHHYWQADPCLNASNTPCGQGALQLRYEGSYKMGLCGPRYGVLERLDGRYPQSLLSNKQLLQEALEQYTRKAEWFWDGTPLAERPRNPSANLIDVSKISNDMTLHIHSLAMYEDPNRYMDEIIAGKDLHLLAKAIAKKHTTIPRLRISGYSRALYYDDKSGLFDQGQLMIGKIMAYFSGFDIARLELEVFNKSSDRRRILCEVIGQKPYMELILKEDEQHPDPR</sequence>
<proteinExistence type="predicted"/>
<evidence type="ECO:0000313" key="2">
    <source>
        <dbReference type="Proteomes" id="UP000800039"/>
    </source>
</evidence>
<organism evidence="1 2">
    <name type="scientific">Cucurbitaria berberidis CBS 394.84</name>
    <dbReference type="NCBI Taxonomy" id="1168544"/>
    <lineage>
        <taxon>Eukaryota</taxon>
        <taxon>Fungi</taxon>
        <taxon>Dikarya</taxon>
        <taxon>Ascomycota</taxon>
        <taxon>Pezizomycotina</taxon>
        <taxon>Dothideomycetes</taxon>
        <taxon>Pleosporomycetidae</taxon>
        <taxon>Pleosporales</taxon>
        <taxon>Pleosporineae</taxon>
        <taxon>Cucurbitariaceae</taxon>
        <taxon>Cucurbitaria</taxon>
    </lineage>
</organism>
<dbReference type="EMBL" id="ML976614">
    <property type="protein sequence ID" value="KAF1850376.1"/>
    <property type="molecule type" value="Genomic_DNA"/>
</dbReference>
<dbReference type="OrthoDB" id="3799620at2759"/>
<gene>
    <name evidence="1" type="ORF">K460DRAFT_412090</name>
</gene>